<evidence type="ECO:0000256" key="5">
    <source>
        <dbReference type="ARBA" id="ARBA00023251"/>
    </source>
</evidence>
<dbReference type="AlphaFoldDB" id="A0A917S0B9"/>
<sequence length="352" mass="37706">MTDPPQSGDCAYYRKHGGSTIVETMNSAYPDRRQSRERPPNEVVTARGLRRTYGRGKTAFEAVRGVDLEVAEGEVFALLGTNGAGKTSTLDLLEGLAEPSAGSVEIFGLDPVRHRDQVRPQVGIMLQSGGLPAELTVRETLEMWRGTCSNPATTATVLAQVALTHRADVRVGALSGGEQRRVDMACALLGQPRLLFLDEPTTGLDPESRRGTWRLLADLKADGVTMVLTTHYLDEAEALADRIAIMHRGEVARAGTLREIVDGHPARIVFDHPGLPLPALSTARIDAQSRVTVTTHDLQGDLSVLLTWAAAHGVRLGGLEARAASLETVFLDIANEPAAASAEAPEMIGATR</sequence>
<dbReference type="GO" id="GO:0016887">
    <property type="term" value="F:ATP hydrolysis activity"/>
    <property type="evidence" value="ECO:0007669"/>
    <property type="project" value="InterPro"/>
</dbReference>
<keyword evidence="5" id="KW-0046">Antibiotic resistance</keyword>
<dbReference type="InterPro" id="IPR050763">
    <property type="entry name" value="ABC_transporter_ATP-binding"/>
</dbReference>
<evidence type="ECO:0000313" key="7">
    <source>
        <dbReference type="EMBL" id="GGL46560.1"/>
    </source>
</evidence>
<dbReference type="SUPFAM" id="SSF52540">
    <property type="entry name" value="P-loop containing nucleoside triphosphate hydrolases"/>
    <property type="match status" value="1"/>
</dbReference>
<comment type="subcellular location">
    <subcellularLocation>
        <location evidence="1">Cell membrane</location>
        <topology evidence="1">Peripheral membrane protein</topology>
    </subcellularLocation>
</comment>
<dbReference type="PANTHER" id="PTHR42711">
    <property type="entry name" value="ABC TRANSPORTER ATP-BINDING PROTEIN"/>
    <property type="match status" value="1"/>
</dbReference>
<keyword evidence="2" id="KW-0813">Transport</keyword>
<keyword evidence="4 7" id="KW-0067">ATP-binding</keyword>
<dbReference type="InterPro" id="IPR003439">
    <property type="entry name" value="ABC_transporter-like_ATP-bd"/>
</dbReference>
<keyword evidence="8" id="KW-1185">Reference proteome</keyword>
<comment type="caution">
    <text evidence="7">The sequence shown here is derived from an EMBL/GenBank/DDBJ whole genome shotgun (WGS) entry which is preliminary data.</text>
</comment>
<evidence type="ECO:0000259" key="6">
    <source>
        <dbReference type="PROSITE" id="PS50893"/>
    </source>
</evidence>
<dbReference type="InterPro" id="IPR017871">
    <property type="entry name" value="ABC_transporter-like_CS"/>
</dbReference>
<evidence type="ECO:0000256" key="3">
    <source>
        <dbReference type="ARBA" id="ARBA00022741"/>
    </source>
</evidence>
<dbReference type="GO" id="GO:0046677">
    <property type="term" value="P:response to antibiotic"/>
    <property type="evidence" value="ECO:0007669"/>
    <property type="project" value="UniProtKB-KW"/>
</dbReference>
<dbReference type="PANTHER" id="PTHR42711:SF16">
    <property type="entry name" value="ABC TRANSPORTER ATP-BINDING PROTEIN"/>
    <property type="match status" value="1"/>
</dbReference>
<protein>
    <submittedName>
        <fullName evidence="7">Multidrug ABC transporter ATP-binding protein</fullName>
    </submittedName>
</protein>
<dbReference type="Gene3D" id="3.40.50.300">
    <property type="entry name" value="P-loop containing nucleotide triphosphate hydrolases"/>
    <property type="match status" value="1"/>
</dbReference>
<gene>
    <name evidence="7" type="ORF">GCM10011588_71730</name>
</gene>
<dbReference type="InterPro" id="IPR003593">
    <property type="entry name" value="AAA+_ATPase"/>
</dbReference>
<feature type="domain" description="ABC transporter" evidence="6">
    <location>
        <begin position="44"/>
        <end position="273"/>
    </location>
</feature>
<keyword evidence="3" id="KW-0547">Nucleotide-binding</keyword>
<evidence type="ECO:0000256" key="4">
    <source>
        <dbReference type="ARBA" id="ARBA00022840"/>
    </source>
</evidence>
<accession>A0A917S0B9</accession>
<dbReference type="GO" id="GO:0005886">
    <property type="term" value="C:plasma membrane"/>
    <property type="evidence" value="ECO:0007669"/>
    <property type="project" value="UniProtKB-SubCell"/>
</dbReference>
<dbReference type="Proteomes" id="UP000638263">
    <property type="component" value="Unassembled WGS sequence"/>
</dbReference>
<evidence type="ECO:0000256" key="2">
    <source>
        <dbReference type="ARBA" id="ARBA00022448"/>
    </source>
</evidence>
<organism evidence="7 8">
    <name type="scientific">Nocardia jinanensis</name>
    <dbReference type="NCBI Taxonomy" id="382504"/>
    <lineage>
        <taxon>Bacteria</taxon>
        <taxon>Bacillati</taxon>
        <taxon>Actinomycetota</taxon>
        <taxon>Actinomycetes</taxon>
        <taxon>Mycobacteriales</taxon>
        <taxon>Nocardiaceae</taxon>
        <taxon>Nocardia</taxon>
    </lineage>
</organism>
<dbReference type="GO" id="GO:0005524">
    <property type="term" value="F:ATP binding"/>
    <property type="evidence" value="ECO:0007669"/>
    <property type="project" value="UniProtKB-KW"/>
</dbReference>
<evidence type="ECO:0000313" key="8">
    <source>
        <dbReference type="Proteomes" id="UP000638263"/>
    </source>
</evidence>
<dbReference type="Pfam" id="PF00005">
    <property type="entry name" value="ABC_tran"/>
    <property type="match status" value="1"/>
</dbReference>
<dbReference type="PROSITE" id="PS50893">
    <property type="entry name" value="ABC_TRANSPORTER_2"/>
    <property type="match status" value="1"/>
</dbReference>
<reference evidence="7" key="2">
    <citation type="submission" date="2020-09" db="EMBL/GenBank/DDBJ databases">
        <authorList>
            <person name="Sun Q."/>
            <person name="Zhou Y."/>
        </authorList>
    </citation>
    <scope>NUCLEOTIDE SEQUENCE</scope>
    <source>
        <strain evidence="7">CGMCC 4.3508</strain>
    </source>
</reference>
<name>A0A917S0B9_9NOCA</name>
<proteinExistence type="predicted"/>
<dbReference type="CDD" id="cd03230">
    <property type="entry name" value="ABC_DR_subfamily_A"/>
    <property type="match status" value="1"/>
</dbReference>
<reference evidence="7" key="1">
    <citation type="journal article" date="2014" name="Int. J. Syst. Evol. Microbiol.">
        <title>Complete genome sequence of Corynebacterium casei LMG S-19264T (=DSM 44701T), isolated from a smear-ripened cheese.</title>
        <authorList>
            <consortium name="US DOE Joint Genome Institute (JGI-PGF)"/>
            <person name="Walter F."/>
            <person name="Albersmeier A."/>
            <person name="Kalinowski J."/>
            <person name="Ruckert C."/>
        </authorList>
    </citation>
    <scope>NUCLEOTIDE SEQUENCE</scope>
    <source>
        <strain evidence="7">CGMCC 4.3508</strain>
    </source>
</reference>
<dbReference type="SMART" id="SM00382">
    <property type="entry name" value="AAA"/>
    <property type="match status" value="1"/>
</dbReference>
<dbReference type="PROSITE" id="PS00211">
    <property type="entry name" value="ABC_TRANSPORTER_1"/>
    <property type="match status" value="1"/>
</dbReference>
<dbReference type="EMBL" id="BMMH01000044">
    <property type="protein sequence ID" value="GGL46560.1"/>
    <property type="molecule type" value="Genomic_DNA"/>
</dbReference>
<dbReference type="InterPro" id="IPR027417">
    <property type="entry name" value="P-loop_NTPase"/>
</dbReference>
<evidence type="ECO:0000256" key="1">
    <source>
        <dbReference type="ARBA" id="ARBA00004202"/>
    </source>
</evidence>